<reference evidence="9" key="1">
    <citation type="submission" date="2022-05" db="EMBL/GenBank/DDBJ databases">
        <title>Sphingomonas sp. strain MG17 Genome sequencing and assembly.</title>
        <authorList>
            <person name="Kim I."/>
        </authorList>
    </citation>
    <scope>NUCLEOTIDE SEQUENCE</scope>
    <source>
        <strain evidence="9">MG17</strain>
    </source>
</reference>
<feature type="transmembrane region" description="Helical" evidence="7">
    <location>
        <begin position="80"/>
        <end position="98"/>
    </location>
</feature>
<comment type="caution">
    <text evidence="9">The sequence shown here is derived from an EMBL/GenBank/DDBJ whole genome shotgun (WGS) entry which is preliminary data.</text>
</comment>
<keyword evidence="5 7" id="KW-1133">Transmembrane helix</keyword>
<evidence type="ECO:0000256" key="1">
    <source>
        <dbReference type="ARBA" id="ARBA00004651"/>
    </source>
</evidence>
<evidence type="ECO:0000313" key="10">
    <source>
        <dbReference type="Proteomes" id="UP001139451"/>
    </source>
</evidence>
<evidence type="ECO:0000256" key="4">
    <source>
        <dbReference type="ARBA" id="ARBA00022692"/>
    </source>
</evidence>
<evidence type="ECO:0000313" key="9">
    <source>
        <dbReference type="EMBL" id="MCP3729902.1"/>
    </source>
</evidence>
<dbReference type="PROSITE" id="PS50850">
    <property type="entry name" value="MFS"/>
    <property type="match status" value="1"/>
</dbReference>
<dbReference type="GO" id="GO:0022857">
    <property type="term" value="F:transmembrane transporter activity"/>
    <property type="evidence" value="ECO:0007669"/>
    <property type="project" value="InterPro"/>
</dbReference>
<feature type="transmembrane region" description="Helical" evidence="7">
    <location>
        <begin position="339"/>
        <end position="361"/>
    </location>
</feature>
<feature type="transmembrane region" description="Helical" evidence="7">
    <location>
        <begin position="367"/>
        <end position="387"/>
    </location>
</feature>
<gene>
    <name evidence="9" type="ORF">M9978_05600</name>
</gene>
<dbReference type="EMBL" id="JAMLDX010000003">
    <property type="protein sequence ID" value="MCP3729902.1"/>
    <property type="molecule type" value="Genomic_DNA"/>
</dbReference>
<keyword evidence="6 7" id="KW-0472">Membrane</keyword>
<dbReference type="Gene3D" id="1.20.1250.20">
    <property type="entry name" value="MFS general substrate transporter like domains"/>
    <property type="match status" value="1"/>
</dbReference>
<dbReference type="PANTHER" id="PTHR23517:SF3">
    <property type="entry name" value="INTEGRAL MEMBRANE TRANSPORT PROTEIN"/>
    <property type="match status" value="1"/>
</dbReference>
<feature type="transmembrane region" description="Helical" evidence="7">
    <location>
        <begin position="12"/>
        <end position="36"/>
    </location>
</feature>
<keyword evidence="4 7" id="KW-0812">Transmembrane</keyword>
<feature type="transmembrane region" description="Helical" evidence="7">
    <location>
        <begin position="304"/>
        <end position="327"/>
    </location>
</feature>
<evidence type="ECO:0000256" key="6">
    <source>
        <dbReference type="ARBA" id="ARBA00023136"/>
    </source>
</evidence>
<dbReference type="InterPro" id="IPR020846">
    <property type="entry name" value="MFS_dom"/>
</dbReference>
<feature type="transmembrane region" description="Helical" evidence="7">
    <location>
        <begin position="281"/>
        <end position="298"/>
    </location>
</feature>
<evidence type="ECO:0000256" key="3">
    <source>
        <dbReference type="ARBA" id="ARBA00022475"/>
    </source>
</evidence>
<dbReference type="Proteomes" id="UP001139451">
    <property type="component" value="Unassembled WGS sequence"/>
</dbReference>
<feature type="transmembrane region" description="Helical" evidence="7">
    <location>
        <begin position="252"/>
        <end position="269"/>
    </location>
</feature>
<dbReference type="InterPro" id="IPR036259">
    <property type="entry name" value="MFS_trans_sf"/>
</dbReference>
<organism evidence="9 10">
    <name type="scientific">Sphingomonas tagetis</name>
    <dbReference type="NCBI Taxonomy" id="2949092"/>
    <lineage>
        <taxon>Bacteria</taxon>
        <taxon>Pseudomonadati</taxon>
        <taxon>Pseudomonadota</taxon>
        <taxon>Alphaproteobacteria</taxon>
        <taxon>Sphingomonadales</taxon>
        <taxon>Sphingomonadaceae</taxon>
        <taxon>Sphingomonas</taxon>
    </lineage>
</organism>
<comment type="subcellular location">
    <subcellularLocation>
        <location evidence="1">Cell membrane</location>
        <topology evidence="1">Multi-pass membrane protein</topology>
    </subcellularLocation>
</comment>
<keyword evidence="3" id="KW-1003">Cell membrane</keyword>
<proteinExistence type="predicted"/>
<dbReference type="AlphaFoldDB" id="A0A9X2HH97"/>
<feature type="transmembrane region" description="Helical" evidence="7">
    <location>
        <begin position="48"/>
        <end position="68"/>
    </location>
</feature>
<evidence type="ECO:0000256" key="7">
    <source>
        <dbReference type="SAM" id="Phobius"/>
    </source>
</evidence>
<keyword evidence="2" id="KW-0813">Transport</keyword>
<feature type="domain" description="Major facilitator superfamily (MFS) profile" evidence="8">
    <location>
        <begin position="11"/>
        <end position="393"/>
    </location>
</feature>
<dbReference type="SUPFAM" id="SSF103473">
    <property type="entry name" value="MFS general substrate transporter"/>
    <property type="match status" value="1"/>
</dbReference>
<dbReference type="InterPro" id="IPR011701">
    <property type="entry name" value="MFS"/>
</dbReference>
<sequence>MSARHDPGFMTGISLLLPITLSTMAIVLLAPILPLLLDEFRGVAGHDYLVPMILTVPALCVALLSPVAGMLGDYFGRRKLLLWSFVGYAVVGMLPVLLSDLTAILISRIGVGIAEALIMVLSTTMIGDYFRGSARDKWLAAQTAFASLSALLFFNLGGQLGQFGWRTPFWVYGSALLMLALVLAFTWEPKVAQASAEPDGLPRNARWDGFPWARMLTIVAITIYGSVFFYTVQIQAPLGLTELGWSDPARTGFWTSIASIGVPLGTWVYSRISRWPVRRLLLVEFAMLAVGFTVMGTAAAPTQFLIGCFINQLGAGMLLPTLLVWAMSLLPFAIRSRGAGMWTGAFSIGQFISPIAVTLLGKQFGGLLPAFAALAVGALLGVAVALLGKFQRGEHLADGAVPAHG</sequence>
<dbReference type="PANTHER" id="PTHR23517">
    <property type="entry name" value="RESISTANCE PROTEIN MDTM, PUTATIVE-RELATED-RELATED"/>
    <property type="match status" value="1"/>
</dbReference>
<feature type="transmembrane region" description="Helical" evidence="7">
    <location>
        <begin position="169"/>
        <end position="187"/>
    </location>
</feature>
<evidence type="ECO:0000259" key="8">
    <source>
        <dbReference type="PROSITE" id="PS50850"/>
    </source>
</evidence>
<protein>
    <submittedName>
        <fullName evidence="9">MFS transporter</fullName>
    </submittedName>
</protein>
<feature type="transmembrane region" description="Helical" evidence="7">
    <location>
        <begin position="104"/>
        <end position="126"/>
    </location>
</feature>
<accession>A0A9X2HH97</accession>
<keyword evidence="10" id="KW-1185">Reference proteome</keyword>
<dbReference type="RefSeq" id="WP_254291996.1">
    <property type="nucleotide sequence ID" value="NZ_JAMLDX010000003.1"/>
</dbReference>
<dbReference type="Pfam" id="PF07690">
    <property type="entry name" value="MFS_1"/>
    <property type="match status" value="1"/>
</dbReference>
<name>A0A9X2HH97_9SPHN</name>
<dbReference type="GO" id="GO:0005886">
    <property type="term" value="C:plasma membrane"/>
    <property type="evidence" value="ECO:0007669"/>
    <property type="project" value="UniProtKB-SubCell"/>
</dbReference>
<dbReference type="InterPro" id="IPR050171">
    <property type="entry name" value="MFS_Transporters"/>
</dbReference>
<dbReference type="CDD" id="cd17473">
    <property type="entry name" value="MFS_arabinose_efflux_permease_like"/>
    <property type="match status" value="1"/>
</dbReference>
<evidence type="ECO:0000256" key="2">
    <source>
        <dbReference type="ARBA" id="ARBA00022448"/>
    </source>
</evidence>
<feature type="transmembrane region" description="Helical" evidence="7">
    <location>
        <begin position="138"/>
        <end position="157"/>
    </location>
</feature>
<feature type="transmembrane region" description="Helical" evidence="7">
    <location>
        <begin position="212"/>
        <end position="232"/>
    </location>
</feature>
<evidence type="ECO:0000256" key="5">
    <source>
        <dbReference type="ARBA" id="ARBA00022989"/>
    </source>
</evidence>